<sequence>MACVDAVSLDHGSWFKSLLSLITELSHMITLTTGIRRSCPSVQQNHHVLALEWCKSGNQKIVTLLYDKMPETKAKLRLREATSQLFTIGWGGRGNV</sequence>
<comment type="caution">
    <text evidence="1">The sequence shown here is derived from an EMBL/GenBank/DDBJ whole genome shotgun (WGS) entry which is preliminary data.</text>
</comment>
<evidence type="ECO:0000313" key="1">
    <source>
        <dbReference type="EMBL" id="KAG9451460.1"/>
    </source>
</evidence>
<gene>
    <name evidence="1" type="ORF">H6P81_011425</name>
</gene>
<proteinExistence type="predicted"/>
<dbReference type="Proteomes" id="UP000825729">
    <property type="component" value="Unassembled WGS sequence"/>
</dbReference>
<evidence type="ECO:0000313" key="2">
    <source>
        <dbReference type="Proteomes" id="UP000825729"/>
    </source>
</evidence>
<dbReference type="AlphaFoldDB" id="A0AAV7ERG3"/>
<organism evidence="1 2">
    <name type="scientific">Aristolochia fimbriata</name>
    <name type="common">White veined hardy Dutchman's pipe vine</name>
    <dbReference type="NCBI Taxonomy" id="158543"/>
    <lineage>
        <taxon>Eukaryota</taxon>
        <taxon>Viridiplantae</taxon>
        <taxon>Streptophyta</taxon>
        <taxon>Embryophyta</taxon>
        <taxon>Tracheophyta</taxon>
        <taxon>Spermatophyta</taxon>
        <taxon>Magnoliopsida</taxon>
        <taxon>Magnoliidae</taxon>
        <taxon>Piperales</taxon>
        <taxon>Aristolochiaceae</taxon>
        <taxon>Aristolochia</taxon>
    </lineage>
</organism>
<name>A0AAV7ERG3_ARIFI</name>
<accession>A0AAV7ERG3</accession>
<reference evidence="1 2" key="1">
    <citation type="submission" date="2021-07" db="EMBL/GenBank/DDBJ databases">
        <title>The Aristolochia fimbriata genome: insights into angiosperm evolution, floral development and chemical biosynthesis.</title>
        <authorList>
            <person name="Jiao Y."/>
        </authorList>
    </citation>
    <scope>NUCLEOTIDE SEQUENCE [LARGE SCALE GENOMIC DNA]</scope>
    <source>
        <strain evidence="1">IBCAS-2021</strain>
        <tissue evidence="1">Leaf</tissue>
    </source>
</reference>
<dbReference type="EMBL" id="JAINDJ010000004">
    <property type="protein sequence ID" value="KAG9451460.1"/>
    <property type="molecule type" value="Genomic_DNA"/>
</dbReference>
<protein>
    <submittedName>
        <fullName evidence="1">Uncharacterized protein</fullName>
    </submittedName>
</protein>
<keyword evidence="2" id="KW-1185">Reference proteome</keyword>